<evidence type="ECO:0000313" key="3">
    <source>
        <dbReference type="Proteomes" id="UP001162060"/>
    </source>
</evidence>
<accession>A0AAV1U8T1</accession>
<dbReference type="EMBL" id="CAKLBY020000166">
    <property type="protein sequence ID" value="CAK7930297.1"/>
    <property type="molecule type" value="Genomic_DNA"/>
</dbReference>
<comment type="caution">
    <text evidence="2">The sequence shown here is derived from an EMBL/GenBank/DDBJ whole genome shotgun (WGS) entry which is preliminary data.</text>
</comment>
<organism evidence="2 3">
    <name type="scientific">Peronospora matthiolae</name>
    <dbReference type="NCBI Taxonomy" id="2874970"/>
    <lineage>
        <taxon>Eukaryota</taxon>
        <taxon>Sar</taxon>
        <taxon>Stramenopiles</taxon>
        <taxon>Oomycota</taxon>
        <taxon>Peronosporomycetes</taxon>
        <taxon>Peronosporales</taxon>
        <taxon>Peronosporaceae</taxon>
        <taxon>Peronospora</taxon>
    </lineage>
</organism>
<reference evidence="2" key="1">
    <citation type="submission" date="2024-01" db="EMBL/GenBank/DDBJ databases">
        <authorList>
            <person name="Webb A."/>
        </authorList>
    </citation>
    <scope>NUCLEOTIDE SEQUENCE</scope>
    <source>
        <strain evidence="2">Pm1</strain>
    </source>
</reference>
<sequence length="60" mass="6311">MSGLGGDEDGDLDVHAQERVGDISMTFVMTSRGSDGDVDGSKDDNVSKTDDHGPVINNDE</sequence>
<proteinExistence type="predicted"/>
<feature type="region of interest" description="Disordered" evidence="1">
    <location>
        <begin position="27"/>
        <end position="60"/>
    </location>
</feature>
<dbReference type="AlphaFoldDB" id="A0AAV1U8T1"/>
<feature type="compositionally biased region" description="Basic and acidic residues" evidence="1">
    <location>
        <begin position="39"/>
        <end position="53"/>
    </location>
</feature>
<dbReference type="Proteomes" id="UP001162060">
    <property type="component" value="Unassembled WGS sequence"/>
</dbReference>
<protein>
    <submittedName>
        <fullName evidence="2">Uncharacterized protein</fullName>
    </submittedName>
</protein>
<evidence type="ECO:0000256" key="1">
    <source>
        <dbReference type="SAM" id="MobiDB-lite"/>
    </source>
</evidence>
<name>A0AAV1U8T1_9STRA</name>
<evidence type="ECO:0000313" key="2">
    <source>
        <dbReference type="EMBL" id="CAK7930297.1"/>
    </source>
</evidence>
<gene>
    <name evidence="2" type="ORF">PM001_LOCUS15447</name>
</gene>